<dbReference type="EMBL" id="NBBI01000013">
    <property type="protein sequence ID" value="OWK27587.1"/>
    <property type="molecule type" value="Genomic_DNA"/>
</dbReference>
<keyword evidence="2" id="KW-1185">Reference proteome</keyword>
<reference evidence="1 2" key="1">
    <citation type="submission" date="2017-03" db="EMBL/GenBank/DDBJ databases">
        <title>Genome sequence of Sphingomonas dokdonensis DSM 21029.</title>
        <authorList>
            <person name="Poehlein A."/>
            <person name="Wuebbeler J.H."/>
            <person name="Steinbuechel A."/>
            <person name="Daniel R."/>
        </authorList>
    </citation>
    <scope>NUCLEOTIDE SEQUENCE [LARGE SCALE GENOMIC DNA]</scope>
    <source>
        <strain evidence="1 2">DSM 21029</strain>
    </source>
</reference>
<evidence type="ECO:0000313" key="1">
    <source>
        <dbReference type="EMBL" id="OWK27587.1"/>
    </source>
</evidence>
<sequence>MASQAELLERVSALLGRRDLTQVEFSNWLGGSADGGPNGDGYYPLTDSTGFTRFVQSPAAQVTALAQVNDALELRPRVDAPQNFTPAQQKQVLANIQAANARPVVFDIQTDMDILLNERATAKKLGIRTGSDQTDNLRAAIAKLHTGVIDFSEAGPIILSKEVRIETPIHMIGPGGYFENYGAFKRGTYFQLANNSTLDIGGCMIRVLYKGEQRDSRLAARISGFMFDGNKANNVRGDCLIFHGARYAQADDCLFINAASAGFRALTGGSQGATQSNTRLRNLVALYCRTNGFVLACPDTTAFGLIAGANEASGFNISAVAQLIGYLAWNNGGDGVYIAGDWMRVVGATYDNNRCGVYVNGDRVGVNLDGTHAWRNGLDLNLIGYTTDQKAGVAFIGRPQGCSARNLITGNNTDGADAGHSPQTYGLVVGMDGELPAGAIEAQVDYDMPSSVRDGRIRYIRVTATGSGYTWANVAITGAGSGATATAIITDGKVTGITITNSGSGYAGRIAAPASGTTGSLSELPGTPIVVTITGDGSGAAAHASHGGNVYGPVKDYSKRSGFRVSKLMVGDGTPIKKAYSAGYVRDLVALPAGGSDTFTYNSAALGLGVNATDFVLIVHIAGHAGATVSASLVGENTIVITRRNNSASVLPAGSYAIRVAALRFVE</sequence>
<dbReference type="OrthoDB" id="7477940at2"/>
<comment type="caution">
    <text evidence="1">The sequence shown here is derived from an EMBL/GenBank/DDBJ whole genome shotgun (WGS) entry which is preliminary data.</text>
</comment>
<protein>
    <submittedName>
        <fullName evidence="1">Uncharacterized protein</fullName>
    </submittedName>
</protein>
<dbReference type="Proteomes" id="UP000197290">
    <property type="component" value="Unassembled WGS sequence"/>
</dbReference>
<name>A0A245ZD23_9SPHN</name>
<accession>A0A245ZD23</accession>
<proteinExistence type="predicted"/>
<dbReference type="RefSeq" id="WP_088368571.1">
    <property type="nucleotide sequence ID" value="NZ_NBBI01000013.1"/>
</dbReference>
<evidence type="ECO:0000313" key="2">
    <source>
        <dbReference type="Proteomes" id="UP000197290"/>
    </source>
</evidence>
<organism evidence="1 2">
    <name type="scientific">Sphingomonas dokdonensis</name>
    <dbReference type="NCBI Taxonomy" id="344880"/>
    <lineage>
        <taxon>Bacteria</taxon>
        <taxon>Pseudomonadati</taxon>
        <taxon>Pseudomonadota</taxon>
        <taxon>Alphaproteobacteria</taxon>
        <taxon>Sphingomonadales</taxon>
        <taxon>Sphingomonadaceae</taxon>
        <taxon>Sphingomonas</taxon>
    </lineage>
</organism>
<dbReference type="AlphaFoldDB" id="A0A245ZD23"/>
<gene>
    <name evidence="1" type="ORF">SPDO_32700</name>
</gene>